<dbReference type="Proteomes" id="UP000242694">
    <property type="component" value="Unassembled WGS sequence"/>
</dbReference>
<dbReference type="EMBL" id="PZDI01000082">
    <property type="protein sequence ID" value="PTH12846.1"/>
    <property type="molecule type" value="Genomic_DNA"/>
</dbReference>
<organism evidence="3 4">
    <name type="scientific">Staphylococcus auricularis</name>
    <dbReference type="NCBI Taxonomy" id="29379"/>
    <lineage>
        <taxon>Bacteria</taxon>
        <taxon>Bacillati</taxon>
        <taxon>Bacillota</taxon>
        <taxon>Bacilli</taxon>
        <taxon>Bacillales</taxon>
        <taxon>Staphylococcaceae</taxon>
        <taxon>Staphylococcus</taxon>
    </lineage>
</organism>
<evidence type="ECO:0000256" key="2">
    <source>
        <dbReference type="ARBA" id="ARBA00023125"/>
    </source>
</evidence>
<accession>A0ABX5IDE7</accession>
<evidence type="ECO:0000313" key="3">
    <source>
        <dbReference type="EMBL" id="PTH12846.1"/>
    </source>
</evidence>
<name>A0ABX5IDE7_9STAP</name>
<keyword evidence="3" id="KW-0255">Endonuclease</keyword>
<keyword evidence="1" id="KW-0680">Restriction system</keyword>
<evidence type="ECO:0000256" key="1">
    <source>
        <dbReference type="ARBA" id="ARBA00022747"/>
    </source>
</evidence>
<keyword evidence="3" id="KW-0540">Nuclease</keyword>
<sequence>MRMKPELRFPEFNEEWEEQSLDNIVFVNSGKDYKHLKQGSYPVYGTGGYISSVSDYLCDDLAIGIGRKGTINKPYLLIPPF</sequence>
<comment type="caution">
    <text evidence="3">The sequence shown here is derived from an EMBL/GenBank/DDBJ whole genome shotgun (WGS) entry which is preliminary data.</text>
</comment>
<dbReference type="InterPro" id="IPR044946">
    <property type="entry name" value="Restrct_endonuc_typeI_TRD_sf"/>
</dbReference>
<protein>
    <submittedName>
        <fullName evidence="3">Restriction endonuclease subunit S</fullName>
    </submittedName>
</protein>
<dbReference type="GO" id="GO:0004519">
    <property type="term" value="F:endonuclease activity"/>
    <property type="evidence" value="ECO:0007669"/>
    <property type="project" value="UniProtKB-KW"/>
</dbReference>
<gene>
    <name evidence="3" type="ORF">BU607_10515</name>
</gene>
<proteinExistence type="predicted"/>
<keyword evidence="3" id="KW-0378">Hydrolase</keyword>
<dbReference type="SUPFAM" id="SSF116734">
    <property type="entry name" value="DNA methylase specificity domain"/>
    <property type="match status" value="1"/>
</dbReference>
<evidence type="ECO:0000313" key="4">
    <source>
        <dbReference type="Proteomes" id="UP000242694"/>
    </source>
</evidence>
<feature type="non-terminal residue" evidence="3">
    <location>
        <position position="81"/>
    </location>
</feature>
<keyword evidence="4" id="KW-1185">Reference proteome</keyword>
<reference evidence="3 4" key="1">
    <citation type="journal article" date="2016" name="Front. Microbiol.">
        <title>Comprehensive Phylogenetic Analysis of Bovine Non-aureus Staphylococci Species Based on Whole-Genome Sequencing.</title>
        <authorList>
            <person name="Naushad S."/>
            <person name="Barkema H.W."/>
            <person name="Luby C."/>
            <person name="Condas L.A."/>
            <person name="Nobrega D.B."/>
            <person name="Carson D.A."/>
            <person name="De Buck J."/>
        </authorList>
    </citation>
    <scope>NUCLEOTIDE SEQUENCE [LARGE SCALE GENOMIC DNA]</scope>
    <source>
        <strain evidence="3 4">SNUC 993</strain>
    </source>
</reference>
<dbReference type="Gene3D" id="3.90.220.20">
    <property type="entry name" value="DNA methylase specificity domains"/>
    <property type="match status" value="1"/>
</dbReference>
<keyword evidence="2" id="KW-0238">DNA-binding</keyword>